<evidence type="ECO:0000256" key="6">
    <source>
        <dbReference type="HAMAP-Rule" id="MF_01894"/>
    </source>
</evidence>
<evidence type="ECO:0000256" key="4">
    <source>
        <dbReference type="ARBA" id="ARBA00023054"/>
    </source>
</evidence>
<dbReference type="PANTHER" id="PTHR43977">
    <property type="entry name" value="STRUCTURAL MAINTENANCE OF CHROMOSOMES PROTEIN 3"/>
    <property type="match status" value="1"/>
</dbReference>
<evidence type="ECO:0000313" key="7">
    <source>
        <dbReference type="EMBL" id="SDP26161.1"/>
    </source>
</evidence>
<accession>A0A1H0R9L4</accession>
<dbReference type="GO" id="GO:0005694">
    <property type="term" value="C:chromosome"/>
    <property type="evidence" value="ECO:0007669"/>
    <property type="project" value="InterPro"/>
</dbReference>
<dbReference type="GO" id="GO:0006260">
    <property type="term" value="P:DNA replication"/>
    <property type="evidence" value="ECO:0007669"/>
    <property type="project" value="UniProtKB-UniRule"/>
</dbReference>
<dbReference type="InterPro" id="IPR003395">
    <property type="entry name" value="RecF/RecN/SMC_N"/>
</dbReference>
<protein>
    <recommendedName>
        <fullName evidence="6">Chromosome partition protein Smc</fullName>
    </recommendedName>
</protein>
<organism evidence="7 8">
    <name type="scientific">Clostridium gasigenes</name>
    <dbReference type="NCBI Taxonomy" id="94869"/>
    <lineage>
        <taxon>Bacteria</taxon>
        <taxon>Bacillati</taxon>
        <taxon>Bacillota</taxon>
        <taxon>Clostridia</taxon>
        <taxon>Eubacteriales</taxon>
        <taxon>Clostridiaceae</taxon>
        <taxon>Clostridium</taxon>
    </lineage>
</organism>
<dbReference type="GO" id="GO:0005524">
    <property type="term" value="F:ATP binding"/>
    <property type="evidence" value="ECO:0007669"/>
    <property type="project" value="UniProtKB-UniRule"/>
</dbReference>
<name>A0A1H0R9L4_9CLOT</name>
<dbReference type="Gene3D" id="3.40.50.300">
    <property type="entry name" value="P-loop containing nucleotide triphosphate hydrolases"/>
    <property type="match status" value="2"/>
</dbReference>
<dbReference type="Gene3D" id="3.30.70.1620">
    <property type="match status" value="1"/>
</dbReference>
<dbReference type="EMBL" id="FNJM01000003">
    <property type="protein sequence ID" value="SDP26161.1"/>
    <property type="molecule type" value="Genomic_DNA"/>
</dbReference>
<dbReference type="GO" id="GO:0005737">
    <property type="term" value="C:cytoplasm"/>
    <property type="evidence" value="ECO:0007669"/>
    <property type="project" value="UniProtKB-SubCell"/>
</dbReference>
<dbReference type="InterPro" id="IPR010935">
    <property type="entry name" value="SMC_hinge"/>
</dbReference>
<dbReference type="SUPFAM" id="SSF52540">
    <property type="entry name" value="P-loop containing nucleoside triphosphate hydrolases"/>
    <property type="match status" value="1"/>
</dbReference>
<dbReference type="OrthoDB" id="9808768at2"/>
<dbReference type="InterPro" id="IPR024704">
    <property type="entry name" value="SMC"/>
</dbReference>
<feature type="coiled-coil region" evidence="6">
    <location>
        <begin position="318"/>
        <end position="394"/>
    </location>
</feature>
<dbReference type="SUPFAM" id="SSF75553">
    <property type="entry name" value="Smc hinge domain"/>
    <property type="match status" value="1"/>
</dbReference>
<dbReference type="Gene3D" id="1.20.1060.20">
    <property type="match status" value="1"/>
</dbReference>
<dbReference type="GO" id="GO:0016887">
    <property type="term" value="F:ATP hydrolysis activity"/>
    <property type="evidence" value="ECO:0007669"/>
    <property type="project" value="InterPro"/>
</dbReference>
<feature type="coiled-coil region" evidence="6">
    <location>
        <begin position="839"/>
        <end position="908"/>
    </location>
</feature>
<comment type="function">
    <text evidence="6">Required for chromosome condensation and partitioning.</text>
</comment>
<gene>
    <name evidence="6" type="primary">smc</name>
    <name evidence="7" type="ORF">SAMN04488529_10391</name>
</gene>
<dbReference type="Pfam" id="PF06470">
    <property type="entry name" value="SMC_hinge"/>
    <property type="match status" value="1"/>
</dbReference>
<keyword evidence="4 6" id="KW-0175">Coiled coil</keyword>
<dbReference type="AlphaFoldDB" id="A0A1H0R9L4"/>
<comment type="subunit">
    <text evidence="6">Homodimer.</text>
</comment>
<dbReference type="Gene3D" id="6.10.140.1720">
    <property type="match status" value="1"/>
</dbReference>
<keyword evidence="2 6" id="KW-0547">Nucleotide-binding</keyword>
<dbReference type="HAMAP" id="MF_01894">
    <property type="entry name" value="Smc_prok"/>
    <property type="match status" value="1"/>
</dbReference>
<evidence type="ECO:0000256" key="2">
    <source>
        <dbReference type="ARBA" id="ARBA00022741"/>
    </source>
</evidence>
<evidence type="ECO:0000256" key="5">
    <source>
        <dbReference type="ARBA" id="ARBA00023125"/>
    </source>
</evidence>
<keyword evidence="1 6" id="KW-0963">Cytoplasm</keyword>
<feature type="coiled-coil region" evidence="6">
    <location>
        <begin position="234"/>
        <end position="289"/>
    </location>
</feature>
<comment type="subcellular location">
    <subcellularLocation>
        <location evidence="6">Cytoplasm</location>
    </subcellularLocation>
</comment>
<dbReference type="GO" id="GO:0003677">
    <property type="term" value="F:DNA binding"/>
    <property type="evidence" value="ECO:0007669"/>
    <property type="project" value="UniProtKB-UniRule"/>
</dbReference>
<dbReference type="GO" id="GO:0030261">
    <property type="term" value="P:chromosome condensation"/>
    <property type="evidence" value="ECO:0007669"/>
    <property type="project" value="InterPro"/>
</dbReference>
<feature type="coiled-coil region" evidence="6">
    <location>
        <begin position="167"/>
        <end position="194"/>
    </location>
</feature>
<comment type="domain">
    <text evidence="6">Contains large globular domains required for ATP hydrolysis at each terminus and a third globular domain forming a flexible hinge near the middle of the molecule. These domains are separated by coiled-coil structures.</text>
</comment>
<dbReference type="InterPro" id="IPR011890">
    <property type="entry name" value="SMC_prok"/>
</dbReference>
<feature type="binding site" evidence="6">
    <location>
        <begin position="32"/>
        <end position="39"/>
    </location>
    <ligand>
        <name>ATP</name>
        <dbReference type="ChEBI" id="CHEBI:30616"/>
    </ligand>
</feature>
<reference evidence="7 8" key="1">
    <citation type="submission" date="2016-10" db="EMBL/GenBank/DDBJ databases">
        <authorList>
            <person name="de Groot N.N."/>
        </authorList>
    </citation>
    <scope>NUCLEOTIDE SEQUENCE [LARGE SCALE GENOMIC DNA]</scope>
    <source>
        <strain evidence="7 8">DSM 12272</strain>
    </source>
</reference>
<evidence type="ECO:0000313" key="8">
    <source>
        <dbReference type="Proteomes" id="UP000198597"/>
    </source>
</evidence>
<dbReference type="CDD" id="cd03278">
    <property type="entry name" value="ABC_SMC_barmotin"/>
    <property type="match status" value="1"/>
</dbReference>
<proteinExistence type="inferred from homology"/>
<dbReference type="Pfam" id="PF02463">
    <property type="entry name" value="SMC_N"/>
    <property type="match status" value="1"/>
</dbReference>
<keyword evidence="8" id="KW-1185">Reference proteome</keyword>
<dbReference type="FunFam" id="3.40.50.300:FF:000984">
    <property type="entry name" value="Chromosome partition protein Smc"/>
    <property type="match status" value="1"/>
</dbReference>
<dbReference type="GO" id="GO:0007062">
    <property type="term" value="P:sister chromatid cohesion"/>
    <property type="evidence" value="ECO:0007669"/>
    <property type="project" value="InterPro"/>
</dbReference>
<evidence type="ECO:0000256" key="1">
    <source>
        <dbReference type="ARBA" id="ARBA00022490"/>
    </source>
</evidence>
<dbReference type="RefSeq" id="WP_089967864.1">
    <property type="nucleotide sequence ID" value="NZ_FNJM01000003.1"/>
</dbReference>
<dbReference type="GO" id="GO:0007059">
    <property type="term" value="P:chromosome segregation"/>
    <property type="evidence" value="ECO:0007669"/>
    <property type="project" value="UniProtKB-UniRule"/>
</dbReference>
<keyword evidence="3 6" id="KW-0067">ATP-binding</keyword>
<dbReference type="Proteomes" id="UP000198597">
    <property type="component" value="Unassembled WGS sequence"/>
</dbReference>
<comment type="similarity">
    <text evidence="6">Belongs to the SMC family.</text>
</comment>
<dbReference type="NCBIfam" id="TIGR02168">
    <property type="entry name" value="SMC_prok_B"/>
    <property type="match status" value="1"/>
</dbReference>
<keyword evidence="5 6" id="KW-0238">DNA-binding</keyword>
<sequence>MFLKSLEIRGFKSFADKTQLKFKRGITAVVGPNGSGKSNISDSVRWVLGEQSVKTLRGGKMEDVIFAGTQFRKAVGLAQVSLTLDNTDGELGTDYSEVTITRRIFRSGETEYLMNNQKCRLKDINNLFMDTGIGKEGYSLIGQGKIDAILSGKPEERRSLLEEAAGIVKFKSRKEEGEKKLSNTENNLVRIRDIIGTYEERLEPLRIEREKALKYKNLADELKIKEVSTVVQYIKKVENEIKSLTEDIKERNIVLLGKRKKLEAEKTIIEELEVKINSLDEKNNIEKKDYYSKKEDASKSVNDIELFKERIKNLLSIIEKNTNEITELDNSVKILEDERIFLKSELHEKRNNQIEKEENIKNFENNIKTLNITIQRLEKEVNSLKDDEFELLRKTSEINNSIAVLNKDILNTEEGETYLSNSLKSIESNISINSGTAKGLNENIETSNLEREEIKTLIIENKKKITSLLGTSTKKEVNVKEITRIINNLEGKYTTLSDLEKSYEGYNKSVKNLMDRIEKGLISKAKEGTKVIGDIFTVDKQYEIAIEISLGGAISNVITENELIAKELIKYLTDNRLGRATFLPLNIIKGNRIVVQSEIVSAEGYLGIASDIINFDDRYKNIMDYSLGRTIIARDMDAALEISKIGKHKIRIVTLNGEVISPGGALTGGSIYSKNSNILGRKREIQELELSIKDNKEKYTKEVSELKEIKASIKVLDDENLNKRDEIHEKNIEITRFDSEIRGLESESLKLKSSLELSISQLKYNKQTLSKLKEQIIKKQEEQKAFKNKNVNNKDKALEIEKILNIKRSEVEKFRDVSIEIKLLKATLDEWIQGRTVELSRKDREIQEKNNKIETLNIECKEQYKNIQYIEKSIKEKNELIKVIEYRISQLEEIFKEDEIEKITLKEKLKIKDGLTSELIDIIRIDENDLNRKEITNARFESERDGLYKKLNEELNLTLAEAAEIAVEIENLSVIKEQIYKLKSKITALGTVNLASIAEYEEVCEKYEFMAAQEEDLNKAKDELLKVILEMTTKMQGIFKENFKILNKNFNETFKELFKGGTGELILSDGDELTANIEINVQPPGKKLQNINLMSGGEKVLSAIALLFAILKMKPTPFCILDEIEAALDDANVYRYAEFLTRFSDHIQFIVITHRKGTMEASDMMYGITMEEKGISKVVSVDLSKNN</sequence>
<dbReference type="PIRSF" id="PIRSF005719">
    <property type="entry name" value="SMC"/>
    <property type="match status" value="1"/>
</dbReference>
<evidence type="ECO:0000256" key="3">
    <source>
        <dbReference type="ARBA" id="ARBA00022840"/>
    </source>
</evidence>
<dbReference type="SMART" id="SM00968">
    <property type="entry name" value="SMC_hinge"/>
    <property type="match status" value="1"/>
</dbReference>
<dbReference type="STRING" id="94869.SAMN04488529_10391"/>
<dbReference type="InterPro" id="IPR027417">
    <property type="entry name" value="P-loop_NTPase"/>
</dbReference>
<dbReference type="InterPro" id="IPR036277">
    <property type="entry name" value="SMC_hinge_sf"/>
</dbReference>